<feature type="domain" description="Glycosyltransferase 2-like" evidence="4">
    <location>
        <begin position="12"/>
        <end position="135"/>
    </location>
</feature>
<dbReference type="InterPro" id="IPR050834">
    <property type="entry name" value="Glycosyltransf_2"/>
</dbReference>
<organism evidence="5 6">
    <name type="scientific">Vibrio jasicida</name>
    <dbReference type="NCBI Taxonomy" id="766224"/>
    <lineage>
        <taxon>Bacteria</taxon>
        <taxon>Pseudomonadati</taxon>
        <taxon>Pseudomonadota</taxon>
        <taxon>Gammaproteobacteria</taxon>
        <taxon>Vibrionales</taxon>
        <taxon>Vibrionaceae</taxon>
        <taxon>Vibrio</taxon>
    </lineage>
</organism>
<protein>
    <submittedName>
        <fullName evidence="5">Glycosyltransferase</fullName>
        <ecNumber evidence="5">2.4.-.-</ecNumber>
    </submittedName>
</protein>
<evidence type="ECO:0000256" key="1">
    <source>
        <dbReference type="ARBA" id="ARBA00006739"/>
    </source>
</evidence>
<gene>
    <name evidence="5" type="ORF">ACGRHZ_14335</name>
</gene>
<evidence type="ECO:0000313" key="6">
    <source>
        <dbReference type="Proteomes" id="UP001607221"/>
    </source>
</evidence>
<dbReference type="PANTHER" id="PTHR43685">
    <property type="entry name" value="GLYCOSYLTRANSFERASE"/>
    <property type="match status" value="1"/>
</dbReference>
<dbReference type="EMBL" id="JBIHSE010000001">
    <property type="protein sequence ID" value="MFH0272489.1"/>
    <property type="molecule type" value="Genomic_DNA"/>
</dbReference>
<evidence type="ECO:0000259" key="4">
    <source>
        <dbReference type="Pfam" id="PF00535"/>
    </source>
</evidence>
<dbReference type="PANTHER" id="PTHR43685:SF5">
    <property type="entry name" value="GLYCOSYLTRANSFERASE EPSE-RELATED"/>
    <property type="match status" value="1"/>
</dbReference>
<evidence type="ECO:0000256" key="3">
    <source>
        <dbReference type="ARBA" id="ARBA00022679"/>
    </source>
</evidence>
<comment type="similarity">
    <text evidence="1">Belongs to the glycosyltransferase 2 family.</text>
</comment>
<name>A0ABW7J8N3_9VIBR</name>
<dbReference type="InterPro" id="IPR029044">
    <property type="entry name" value="Nucleotide-diphossugar_trans"/>
</dbReference>
<keyword evidence="2 5" id="KW-0328">Glycosyltransferase</keyword>
<comment type="caution">
    <text evidence="5">The sequence shown here is derived from an EMBL/GenBank/DDBJ whole genome shotgun (WGS) entry which is preliminary data.</text>
</comment>
<reference evidence="5 6" key="1">
    <citation type="submission" date="2024-10" db="EMBL/GenBank/DDBJ databases">
        <authorList>
            <person name="Yibar A."/>
            <person name="Saticioglu I.B."/>
            <person name="Duman M."/>
            <person name="Ajmi N."/>
            <person name="Gurler F."/>
            <person name="Ay H."/>
            <person name="Onuk E."/>
            <person name="Guler S."/>
            <person name="Romalde J.L."/>
        </authorList>
    </citation>
    <scope>NUCLEOTIDE SEQUENCE [LARGE SCALE GENOMIC DNA]</scope>
    <source>
        <strain evidence="5 6">1-TCBS-A</strain>
    </source>
</reference>
<dbReference type="EC" id="2.4.-.-" evidence="5"/>
<dbReference type="RefSeq" id="WP_394632308.1">
    <property type="nucleotide sequence ID" value="NZ_JBIHSE010000001.1"/>
</dbReference>
<dbReference type="Proteomes" id="UP001607221">
    <property type="component" value="Unassembled WGS sequence"/>
</dbReference>
<evidence type="ECO:0000256" key="2">
    <source>
        <dbReference type="ARBA" id="ARBA00022676"/>
    </source>
</evidence>
<proteinExistence type="inferred from homology"/>
<evidence type="ECO:0000313" key="5">
    <source>
        <dbReference type="EMBL" id="MFH0272489.1"/>
    </source>
</evidence>
<accession>A0ABW7J8N3</accession>
<dbReference type="InterPro" id="IPR001173">
    <property type="entry name" value="Glyco_trans_2-like"/>
</dbReference>
<dbReference type="SUPFAM" id="SSF53448">
    <property type="entry name" value="Nucleotide-diphospho-sugar transferases"/>
    <property type="match status" value="1"/>
</dbReference>
<dbReference type="Gene3D" id="3.90.550.10">
    <property type="entry name" value="Spore Coat Polysaccharide Biosynthesis Protein SpsA, Chain A"/>
    <property type="match status" value="1"/>
</dbReference>
<dbReference type="GO" id="GO:0016757">
    <property type="term" value="F:glycosyltransferase activity"/>
    <property type="evidence" value="ECO:0007669"/>
    <property type="project" value="UniProtKB-KW"/>
</dbReference>
<sequence length="268" mass="30021">MKCAFLICIYRNDNVEHLKEALFSVRSAAEKAGNEARIYIHVDGEVSQEHLGAVDSCNPYKVVKSEKNVGLATGLNKLIANLEGEDYIFRMDADDICCRDRISLQLDYMEDNPEVDLVGGAIDEFVGDIANVVAHRDYPNVALASYLPKGSPFAHVTVCFRGGFFDKFGCYPTDYPLNEDIALWGEALINGAVGHNITSTLVQVRMDGAYSRRTLKKAKSELKVYLRICKKLKVFPFIPLARFGFRLMPVSLVGVFYRSSLRNKFLKS</sequence>
<keyword evidence="6" id="KW-1185">Reference proteome</keyword>
<dbReference type="Pfam" id="PF00535">
    <property type="entry name" value="Glycos_transf_2"/>
    <property type="match status" value="1"/>
</dbReference>
<keyword evidence="3 5" id="KW-0808">Transferase</keyword>